<evidence type="ECO:0000256" key="1">
    <source>
        <dbReference type="SAM" id="MobiDB-lite"/>
    </source>
</evidence>
<dbReference type="EMBL" id="JAIWYP010000016">
    <property type="protein sequence ID" value="KAH3693780.1"/>
    <property type="molecule type" value="Genomic_DNA"/>
</dbReference>
<feature type="compositionally biased region" description="Polar residues" evidence="1">
    <location>
        <begin position="163"/>
        <end position="179"/>
    </location>
</feature>
<dbReference type="PANTHER" id="PTHR34153:SF2">
    <property type="entry name" value="SI:CH211-262H13.3-RELATED"/>
    <property type="match status" value="1"/>
</dbReference>
<proteinExistence type="predicted"/>
<feature type="region of interest" description="Disordered" evidence="1">
    <location>
        <begin position="78"/>
        <end position="180"/>
    </location>
</feature>
<accession>A0A9D3Y8H8</accession>
<feature type="region of interest" description="Disordered" evidence="1">
    <location>
        <begin position="347"/>
        <end position="380"/>
    </location>
</feature>
<protein>
    <recommendedName>
        <fullName evidence="2">DUF4806 domain-containing protein</fullName>
    </recommendedName>
</protein>
<name>A0A9D3Y8H8_DREPO</name>
<dbReference type="OrthoDB" id="6159834at2759"/>
<evidence type="ECO:0000313" key="3">
    <source>
        <dbReference type="EMBL" id="KAH3693780.1"/>
    </source>
</evidence>
<reference evidence="3" key="1">
    <citation type="journal article" date="2019" name="bioRxiv">
        <title>The Genome of the Zebra Mussel, Dreissena polymorpha: A Resource for Invasive Species Research.</title>
        <authorList>
            <person name="McCartney M.A."/>
            <person name="Auch B."/>
            <person name="Kono T."/>
            <person name="Mallez S."/>
            <person name="Zhang Y."/>
            <person name="Obille A."/>
            <person name="Becker A."/>
            <person name="Abrahante J.E."/>
            <person name="Garbe J."/>
            <person name="Badalamenti J.P."/>
            <person name="Herman A."/>
            <person name="Mangelson H."/>
            <person name="Liachko I."/>
            <person name="Sullivan S."/>
            <person name="Sone E.D."/>
            <person name="Koren S."/>
            <person name="Silverstein K.A.T."/>
            <person name="Beckman K.B."/>
            <person name="Gohl D.M."/>
        </authorList>
    </citation>
    <scope>NUCLEOTIDE SEQUENCE</scope>
    <source>
        <strain evidence="3">Duluth1</strain>
        <tissue evidence="3">Whole animal</tissue>
    </source>
</reference>
<dbReference type="Proteomes" id="UP000828390">
    <property type="component" value="Unassembled WGS sequence"/>
</dbReference>
<dbReference type="PANTHER" id="PTHR34153">
    <property type="entry name" value="SI:CH211-262H13.3-RELATED-RELATED"/>
    <property type="match status" value="1"/>
</dbReference>
<feature type="compositionally biased region" description="Pro residues" evidence="1">
    <location>
        <begin position="369"/>
        <end position="380"/>
    </location>
</feature>
<feature type="compositionally biased region" description="Low complexity" evidence="1">
    <location>
        <begin position="133"/>
        <end position="145"/>
    </location>
</feature>
<dbReference type="InterPro" id="IPR032071">
    <property type="entry name" value="DUF4806"/>
</dbReference>
<dbReference type="AlphaFoldDB" id="A0A9D3Y8H8"/>
<feature type="domain" description="DUF4806" evidence="2">
    <location>
        <begin position="241"/>
        <end position="315"/>
    </location>
</feature>
<comment type="caution">
    <text evidence="3">The sequence shown here is derived from an EMBL/GenBank/DDBJ whole genome shotgun (WGS) entry which is preliminary data.</text>
</comment>
<keyword evidence="4" id="KW-1185">Reference proteome</keyword>
<organism evidence="3 4">
    <name type="scientific">Dreissena polymorpha</name>
    <name type="common">Zebra mussel</name>
    <name type="synonym">Mytilus polymorpha</name>
    <dbReference type="NCBI Taxonomy" id="45954"/>
    <lineage>
        <taxon>Eukaryota</taxon>
        <taxon>Metazoa</taxon>
        <taxon>Spiralia</taxon>
        <taxon>Lophotrochozoa</taxon>
        <taxon>Mollusca</taxon>
        <taxon>Bivalvia</taxon>
        <taxon>Autobranchia</taxon>
        <taxon>Heteroconchia</taxon>
        <taxon>Euheterodonta</taxon>
        <taxon>Imparidentia</taxon>
        <taxon>Neoheterodontei</taxon>
        <taxon>Myida</taxon>
        <taxon>Dreissenoidea</taxon>
        <taxon>Dreissenidae</taxon>
        <taxon>Dreissena</taxon>
    </lineage>
</organism>
<evidence type="ECO:0000313" key="4">
    <source>
        <dbReference type="Proteomes" id="UP000828390"/>
    </source>
</evidence>
<feature type="compositionally biased region" description="Basic and acidic residues" evidence="1">
    <location>
        <begin position="350"/>
        <end position="364"/>
    </location>
</feature>
<evidence type="ECO:0000259" key="2">
    <source>
        <dbReference type="Pfam" id="PF16064"/>
    </source>
</evidence>
<gene>
    <name evidence="3" type="ORF">DPMN_081220</name>
</gene>
<sequence>MTASAFHVVLFDGEDSVAVVPHIWLHENGCWWPLYKGLQRLQIAAEKEEMPSENWTKHSCRVLYTGSFMEAEKRLRKAEETSDLQSGEENIPAKRKKIARRRLAESDSSCEEEALERRLPKPPLALRTPPHALSTPLPSVLTSPTLPTPPPAFLISQPELSRPPSSKIVSQTQRPSTPRVSLAASIQGAYLSRSQEARDTRIFTLLESMNDSLEDNNRLLRQLMARGIGGVEAAVPTELPEGIIFPLKTVDDLEAVETRLDDETTASSVVKYIADLGGRDVQDTVSRTMKTLIDNNLAKQYNFTGHKGKRKFEGLNITGINFRCLRMNPITRQASMKDMEAAVTKWLGGARDRNGRQKSRDTLRRPTLATPPPGWPSSTP</sequence>
<dbReference type="Pfam" id="PF16064">
    <property type="entry name" value="DUF4806"/>
    <property type="match status" value="1"/>
</dbReference>
<reference evidence="3" key="2">
    <citation type="submission" date="2020-11" db="EMBL/GenBank/DDBJ databases">
        <authorList>
            <person name="McCartney M.A."/>
            <person name="Auch B."/>
            <person name="Kono T."/>
            <person name="Mallez S."/>
            <person name="Becker A."/>
            <person name="Gohl D.M."/>
            <person name="Silverstein K.A.T."/>
            <person name="Koren S."/>
            <person name="Bechman K.B."/>
            <person name="Herman A."/>
            <person name="Abrahante J.E."/>
            <person name="Garbe J."/>
        </authorList>
    </citation>
    <scope>NUCLEOTIDE SEQUENCE</scope>
    <source>
        <strain evidence="3">Duluth1</strain>
        <tissue evidence="3">Whole animal</tissue>
    </source>
</reference>